<dbReference type="Gene3D" id="1.10.287.110">
    <property type="entry name" value="DnaJ domain"/>
    <property type="match status" value="1"/>
</dbReference>
<proteinExistence type="predicted"/>
<dbReference type="Proteomes" id="UP001150217">
    <property type="component" value="Unassembled WGS sequence"/>
</dbReference>
<dbReference type="SMART" id="SM00271">
    <property type="entry name" value="DnaJ"/>
    <property type="match status" value="1"/>
</dbReference>
<protein>
    <submittedName>
        <fullName evidence="4">DnaJ domain-containing protein</fullName>
    </submittedName>
</protein>
<dbReference type="PROSITE" id="PS50076">
    <property type="entry name" value="DNAJ_2"/>
    <property type="match status" value="1"/>
</dbReference>
<reference evidence="4" key="1">
    <citation type="submission" date="2022-08" db="EMBL/GenBank/DDBJ databases">
        <title>A Global Phylogenomic Analysis of the Shiitake Genus Lentinula.</title>
        <authorList>
            <consortium name="DOE Joint Genome Institute"/>
            <person name="Sierra-Patev S."/>
            <person name="Min B."/>
            <person name="Naranjo-Ortiz M."/>
            <person name="Looney B."/>
            <person name="Konkel Z."/>
            <person name="Slot J.C."/>
            <person name="Sakamoto Y."/>
            <person name="Steenwyk J.L."/>
            <person name="Rokas A."/>
            <person name="Carro J."/>
            <person name="Camarero S."/>
            <person name="Ferreira P."/>
            <person name="Molpeceres G."/>
            <person name="Ruiz-Duenas F.J."/>
            <person name="Serrano A."/>
            <person name="Henrissat B."/>
            <person name="Drula E."/>
            <person name="Hughes K.W."/>
            <person name="Mata J.L."/>
            <person name="Ishikawa N.K."/>
            <person name="Vargas-Isla R."/>
            <person name="Ushijima S."/>
            <person name="Smith C.A."/>
            <person name="Ahrendt S."/>
            <person name="Andreopoulos W."/>
            <person name="He G."/>
            <person name="Labutti K."/>
            <person name="Lipzen A."/>
            <person name="Ng V."/>
            <person name="Riley R."/>
            <person name="Sandor L."/>
            <person name="Barry K."/>
            <person name="Martinez A.T."/>
            <person name="Xiao Y."/>
            <person name="Gibbons J.G."/>
            <person name="Terashima K."/>
            <person name="Grigoriev I.V."/>
            <person name="Hibbett D.S."/>
        </authorList>
    </citation>
    <scope>NUCLEOTIDE SEQUENCE</scope>
    <source>
        <strain evidence="4">RHP3577 ss4</strain>
    </source>
</reference>
<dbReference type="InterPro" id="IPR054076">
    <property type="entry name" value="ZUO1-like_ZHD"/>
</dbReference>
<dbReference type="PANTHER" id="PTHR43999">
    <property type="entry name" value="DNAJ HOMOLOG SUBFAMILY C MEMBER 2"/>
    <property type="match status" value="1"/>
</dbReference>
<dbReference type="PROSITE" id="PS00636">
    <property type="entry name" value="DNAJ_1"/>
    <property type="match status" value="1"/>
</dbReference>
<evidence type="ECO:0000313" key="4">
    <source>
        <dbReference type="EMBL" id="KAJ4486804.1"/>
    </source>
</evidence>
<evidence type="ECO:0000256" key="1">
    <source>
        <dbReference type="SAM" id="Coils"/>
    </source>
</evidence>
<accession>A0ABQ8VBS5</accession>
<dbReference type="PRINTS" id="PR00625">
    <property type="entry name" value="JDOMAIN"/>
</dbReference>
<sequence>MASIQTNVLPKSYTLPSVANPSIAGPSSSRLLPVGPAYISHLRLTIHHDHSFEAHDAHLEKERQKLEELQNSAANGDDDLGVGDEPESEELLALDPKEWKRHDYYAVLGLSHLRYKANAEQIKIAHRKKVLKHHPDKKASSTAPQSTSSLLTGVNLNTNDDAFFKCIAKAHEVLTNPEKRRQYDSVDHELMDAQEDDPIPSTFAKANKSLSDAEFFKIFTPIFERESRFSKKQPMPMLGDITASKEHVEGFYDSWYNFDSWRSFEWLDKEINEGSDNRDDKRYTEKKNKSERARRKKEDIARLRLLVDLTLSFDPRIKRIKQQEKEAREAKKAAKSAPASGTATPQKSKAQEEEEKRKKEEEEKIAKADAKKAKAAAANAAKKARRAARTVEDGATA</sequence>
<dbReference type="InterPro" id="IPR001623">
    <property type="entry name" value="DnaJ_domain"/>
</dbReference>
<evidence type="ECO:0000256" key="2">
    <source>
        <dbReference type="SAM" id="MobiDB-lite"/>
    </source>
</evidence>
<name>A0ABQ8VBS5_9AGAR</name>
<feature type="compositionally biased region" description="Basic and acidic residues" evidence="2">
    <location>
        <begin position="349"/>
        <end position="372"/>
    </location>
</feature>
<evidence type="ECO:0000313" key="5">
    <source>
        <dbReference type="Proteomes" id="UP001150217"/>
    </source>
</evidence>
<dbReference type="Pfam" id="PF21884">
    <property type="entry name" value="ZUO1-like_ZHD"/>
    <property type="match status" value="1"/>
</dbReference>
<gene>
    <name evidence="4" type="ORF">C8R41DRAFT_837756</name>
</gene>
<dbReference type="InterPro" id="IPR044634">
    <property type="entry name" value="Zuotin/DnaJC2"/>
</dbReference>
<dbReference type="PANTHER" id="PTHR43999:SF1">
    <property type="entry name" value="DNAJ HOMOLOG SUBFAMILY C MEMBER 2"/>
    <property type="match status" value="1"/>
</dbReference>
<evidence type="ECO:0000259" key="3">
    <source>
        <dbReference type="PROSITE" id="PS50076"/>
    </source>
</evidence>
<dbReference type="InterPro" id="IPR018253">
    <property type="entry name" value="DnaJ_domain_CS"/>
</dbReference>
<comment type="caution">
    <text evidence="4">The sequence shown here is derived from an EMBL/GenBank/DDBJ whole genome shotgun (WGS) entry which is preliminary data.</text>
</comment>
<dbReference type="CDD" id="cd06257">
    <property type="entry name" value="DnaJ"/>
    <property type="match status" value="1"/>
</dbReference>
<feature type="region of interest" description="Disordered" evidence="2">
    <location>
        <begin position="274"/>
        <end position="295"/>
    </location>
</feature>
<keyword evidence="1" id="KW-0175">Coiled coil</keyword>
<feature type="compositionally biased region" description="Low complexity" evidence="2">
    <location>
        <begin position="335"/>
        <end position="348"/>
    </location>
</feature>
<dbReference type="EMBL" id="JANVFT010000049">
    <property type="protein sequence ID" value="KAJ4486804.1"/>
    <property type="molecule type" value="Genomic_DNA"/>
</dbReference>
<feature type="coiled-coil region" evidence="1">
    <location>
        <begin position="52"/>
        <end position="79"/>
    </location>
</feature>
<dbReference type="CDD" id="cd23953">
    <property type="entry name" value="zuotin_NTD"/>
    <property type="match status" value="1"/>
</dbReference>
<dbReference type="Pfam" id="PF26185">
    <property type="entry name" value="Zuotin_N"/>
    <property type="match status" value="1"/>
</dbReference>
<feature type="region of interest" description="Disordered" evidence="2">
    <location>
        <begin position="129"/>
        <end position="148"/>
    </location>
</feature>
<feature type="compositionally biased region" description="Basic and acidic residues" evidence="2">
    <location>
        <begin position="323"/>
        <end position="332"/>
    </location>
</feature>
<feature type="domain" description="J" evidence="3">
    <location>
        <begin position="103"/>
        <end position="187"/>
    </location>
</feature>
<dbReference type="Pfam" id="PF00226">
    <property type="entry name" value="DnaJ"/>
    <property type="match status" value="1"/>
</dbReference>
<dbReference type="SUPFAM" id="SSF46565">
    <property type="entry name" value="Chaperone J-domain"/>
    <property type="match status" value="1"/>
</dbReference>
<dbReference type="InterPro" id="IPR058871">
    <property type="entry name" value="Zuotin_N"/>
</dbReference>
<keyword evidence="5" id="KW-1185">Reference proteome</keyword>
<feature type="region of interest" description="Disordered" evidence="2">
    <location>
        <begin position="323"/>
        <end position="397"/>
    </location>
</feature>
<dbReference type="InterPro" id="IPR036869">
    <property type="entry name" value="J_dom_sf"/>
</dbReference>
<organism evidence="4 5">
    <name type="scientific">Lentinula lateritia</name>
    <dbReference type="NCBI Taxonomy" id="40482"/>
    <lineage>
        <taxon>Eukaryota</taxon>
        <taxon>Fungi</taxon>
        <taxon>Dikarya</taxon>
        <taxon>Basidiomycota</taxon>
        <taxon>Agaricomycotina</taxon>
        <taxon>Agaricomycetes</taxon>
        <taxon>Agaricomycetidae</taxon>
        <taxon>Agaricales</taxon>
        <taxon>Marasmiineae</taxon>
        <taxon>Omphalotaceae</taxon>
        <taxon>Lentinula</taxon>
    </lineage>
</organism>